<dbReference type="InterPro" id="IPR008615">
    <property type="entry name" value="FNIP"/>
</dbReference>
<dbReference type="Pfam" id="PF05725">
    <property type="entry name" value="FNIP"/>
    <property type="match status" value="1"/>
</dbReference>
<keyword evidence="3" id="KW-1185">Reference proteome</keyword>
<dbReference type="HOGENOM" id="CLU_1291059_0_0_1"/>
<gene>
    <name evidence="2" type="ORF">DDB_G0275995</name>
</gene>
<dbReference type="SUPFAM" id="SSF52058">
    <property type="entry name" value="L domain-like"/>
    <property type="match status" value="1"/>
</dbReference>
<dbReference type="GeneID" id="8620252"/>
<dbReference type="KEGG" id="ddi:DDB_G0275995"/>
<sequence length="214" mass="24962">MDKSINEYLKRFIVDTETFKYPLRNYLTFLKISNDETKINDEAMGAFIPNKIIPNSVVSLIINQNLIISKGDLPDSIKSIKFDQRFKEYIDNDMLPKKLIKIGLGHNTKISNNLIIPKNLKFLTIQRKFQLPLLDQVTSSIQFLCIEECNSNTRIPKTIKNLAFIREFHNKLPTIPKNIEFLYIGNKFNKEIDFLNLSHLKVLKIGRSKRFSKN</sequence>
<proteinExistence type="predicted"/>
<comment type="caution">
    <text evidence="2">The sequence shown here is derived from an EMBL/GenBank/DDBJ whole genome shotgun (WGS) entry which is preliminary data.</text>
</comment>
<dbReference type="OMA" id="CIEECNS"/>
<dbReference type="SMR" id="Q552L3"/>
<dbReference type="InParanoid" id="Q552L3"/>
<dbReference type="AlphaFoldDB" id="Q552L3"/>
<dbReference type="PANTHER" id="PTHR32134">
    <property type="entry name" value="FNIP REPEAT-CONTAINING PROTEIN"/>
    <property type="match status" value="1"/>
</dbReference>
<dbReference type="InterPro" id="IPR051251">
    <property type="entry name" value="STK_FNIP-Repeat"/>
</dbReference>
<keyword evidence="1" id="KW-0677">Repeat</keyword>
<dbReference type="VEuPathDB" id="AmoebaDB:DDB_G0275995"/>
<reference evidence="2 3" key="1">
    <citation type="journal article" date="2005" name="Nature">
        <title>The genome of the social amoeba Dictyostelium discoideum.</title>
        <authorList>
            <consortium name="The Dictyostelium discoideum Sequencing Consortium"/>
            <person name="Eichinger L."/>
            <person name="Pachebat J.A."/>
            <person name="Glockner G."/>
            <person name="Rajandream M.A."/>
            <person name="Sucgang R."/>
            <person name="Berriman M."/>
            <person name="Song J."/>
            <person name="Olsen R."/>
            <person name="Szafranski K."/>
            <person name="Xu Q."/>
            <person name="Tunggal B."/>
            <person name="Kummerfeld S."/>
            <person name="Madera M."/>
            <person name="Konfortov B.A."/>
            <person name="Rivero F."/>
            <person name="Bankier A.T."/>
            <person name="Lehmann R."/>
            <person name="Hamlin N."/>
            <person name="Davies R."/>
            <person name="Gaudet P."/>
            <person name="Fey P."/>
            <person name="Pilcher K."/>
            <person name="Chen G."/>
            <person name="Saunders D."/>
            <person name="Sodergren E."/>
            <person name="Davis P."/>
            <person name="Kerhornou A."/>
            <person name="Nie X."/>
            <person name="Hall N."/>
            <person name="Anjard C."/>
            <person name="Hemphill L."/>
            <person name="Bason N."/>
            <person name="Farbrother P."/>
            <person name="Desany B."/>
            <person name="Just E."/>
            <person name="Morio T."/>
            <person name="Rost R."/>
            <person name="Churcher C."/>
            <person name="Cooper J."/>
            <person name="Haydock S."/>
            <person name="van Driessche N."/>
            <person name="Cronin A."/>
            <person name="Goodhead I."/>
            <person name="Muzny D."/>
            <person name="Mourier T."/>
            <person name="Pain A."/>
            <person name="Lu M."/>
            <person name="Harper D."/>
            <person name="Lindsay R."/>
            <person name="Hauser H."/>
            <person name="James K."/>
            <person name="Quiles M."/>
            <person name="Madan Babu M."/>
            <person name="Saito T."/>
            <person name="Buchrieser C."/>
            <person name="Wardroper A."/>
            <person name="Felder M."/>
            <person name="Thangavelu M."/>
            <person name="Johnson D."/>
            <person name="Knights A."/>
            <person name="Loulseged H."/>
            <person name="Mungall K."/>
            <person name="Oliver K."/>
            <person name="Price C."/>
            <person name="Quail M.A."/>
            <person name="Urushihara H."/>
            <person name="Hernandez J."/>
            <person name="Rabbinowitsch E."/>
            <person name="Steffen D."/>
            <person name="Sanders M."/>
            <person name="Ma J."/>
            <person name="Kohara Y."/>
            <person name="Sharp S."/>
            <person name="Simmonds M."/>
            <person name="Spiegler S."/>
            <person name="Tivey A."/>
            <person name="Sugano S."/>
            <person name="White B."/>
            <person name="Walker D."/>
            <person name="Woodward J."/>
            <person name="Winckler T."/>
            <person name="Tanaka Y."/>
            <person name="Shaulsky G."/>
            <person name="Schleicher M."/>
            <person name="Weinstock G."/>
            <person name="Rosenthal A."/>
            <person name="Cox E.C."/>
            <person name="Chisholm R.L."/>
            <person name="Gibbs R."/>
            <person name="Loomis W.F."/>
            <person name="Platzer M."/>
            <person name="Kay R.R."/>
            <person name="Williams J."/>
            <person name="Dear P.H."/>
            <person name="Noegel A.A."/>
            <person name="Barrell B."/>
            <person name="Kuspa A."/>
        </authorList>
    </citation>
    <scope>NUCLEOTIDE SEQUENCE [LARGE SCALE GENOMIC DNA]</scope>
    <source>
        <strain evidence="2 3">AX4</strain>
    </source>
</reference>
<dbReference type="PANTHER" id="PTHR32134:SF173">
    <property type="entry name" value="FNIP REPEAT-CONTAINING PROTEIN-RELATED"/>
    <property type="match status" value="1"/>
</dbReference>
<dbReference type="eggNOG" id="ENOG502RINU">
    <property type="taxonomic scope" value="Eukaryota"/>
</dbReference>
<protein>
    <recommendedName>
        <fullName evidence="4">FNIP repeat-containing protein</fullName>
    </recommendedName>
</protein>
<name>Q552L3_DICDI</name>
<dbReference type="EMBL" id="AAFI02000013">
    <property type="protein sequence ID" value="EAL69454.1"/>
    <property type="molecule type" value="Genomic_DNA"/>
</dbReference>
<evidence type="ECO:0000256" key="1">
    <source>
        <dbReference type="ARBA" id="ARBA00022737"/>
    </source>
</evidence>
<dbReference type="FunCoup" id="Q552L3">
    <property type="interactions" value="877"/>
</dbReference>
<dbReference type="PaxDb" id="44689-DDB0217741"/>
<evidence type="ECO:0008006" key="4">
    <source>
        <dbReference type="Google" id="ProtNLM"/>
    </source>
</evidence>
<evidence type="ECO:0000313" key="3">
    <source>
        <dbReference type="Proteomes" id="UP000002195"/>
    </source>
</evidence>
<organism evidence="2 3">
    <name type="scientific">Dictyostelium discoideum</name>
    <name type="common">Social amoeba</name>
    <dbReference type="NCBI Taxonomy" id="44689"/>
    <lineage>
        <taxon>Eukaryota</taxon>
        <taxon>Amoebozoa</taxon>
        <taxon>Evosea</taxon>
        <taxon>Eumycetozoa</taxon>
        <taxon>Dictyostelia</taxon>
        <taxon>Dictyosteliales</taxon>
        <taxon>Dictyosteliaceae</taxon>
        <taxon>Dictyostelium</taxon>
    </lineage>
</organism>
<evidence type="ECO:0000313" key="2">
    <source>
        <dbReference type="EMBL" id="EAL69454.1"/>
    </source>
</evidence>
<dbReference type="Proteomes" id="UP000002195">
    <property type="component" value="Unassembled WGS sequence"/>
</dbReference>
<accession>Q552L3</accession>
<dbReference type="RefSeq" id="XP_643369.1">
    <property type="nucleotide sequence ID" value="XM_638277.1"/>
</dbReference>